<reference evidence="2 3" key="1">
    <citation type="journal article" date="2024" name="Nat. Commun.">
        <title>Phylogenomics reveals the evolutionary origins of lichenization in chlorophyte algae.</title>
        <authorList>
            <person name="Puginier C."/>
            <person name="Libourel C."/>
            <person name="Otte J."/>
            <person name="Skaloud P."/>
            <person name="Haon M."/>
            <person name="Grisel S."/>
            <person name="Petersen M."/>
            <person name="Berrin J.G."/>
            <person name="Delaux P.M."/>
            <person name="Dal Grande F."/>
            <person name="Keller J."/>
        </authorList>
    </citation>
    <scope>NUCLEOTIDE SEQUENCE [LARGE SCALE GENOMIC DNA]</scope>
    <source>
        <strain evidence="2 3">SAG 245.80</strain>
    </source>
</reference>
<keyword evidence="1" id="KW-0812">Transmembrane</keyword>
<keyword evidence="1" id="KW-0472">Membrane</keyword>
<feature type="transmembrane region" description="Helical" evidence="1">
    <location>
        <begin position="39"/>
        <end position="59"/>
    </location>
</feature>
<evidence type="ECO:0008006" key="4">
    <source>
        <dbReference type="Google" id="ProtNLM"/>
    </source>
</evidence>
<comment type="caution">
    <text evidence="2">The sequence shown here is derived from an EMBL/GenBank/DDBJ whole genome shotgun (WGS) entry which is preliminary data.</text>
</comment>
<dbReference type="EMBL" id="JALJOU010000002">
    <property type="protein sequence ID" value="KAK9845995.1"/>
    <property type="molecule type" value="Genomic_DNA"/>
</dbReference>
<evidence type="ECO:0000256" key="1">
    <source>
        <dbReference type="SAM" id="Phobius"/>
    </source>
</evidence>
<accession>A0AAW1SJL8</accession>
<proteinExistence type="predicted"/>
<dbReference type="Proteomes" id="UP001445335">
    <property type="component" value="Unassembled WGS sequence"/>
</dbReference>
<dbReference type="InterPro" id="IPR025461">
    <property type="entry name" value="ABA4-like"/>
</dbReference>
<feature type="transmembrane region" description="Helical" evidence="1">
    <location>
        <begin position="13"/>
        <end position="30"/>
    </location>
</feature>
<dbReference type="PANTHER" id="PTHR34543:SF1">
    <property type="entry name" value="PROTEIN ABA DEFICIENT 4, CHLOROPLASTIC"/>
    <property type="match status" value="1"/>
</dbReference>
<evidence type="ECO:0000313" key="2">
    <source>
        <dbReference type="EMBL" id="KAK9845995.1"/>
    </source>
</evidence>
<dbReference type="AlphaFoldDB" id="A0AAW1SJL8"/>
<keyword evidence="3" id="KW-1185">Reference proteome</keyword>
<keyword evidence="1" id="KW-1133">Transmembrane helix</keyword>
<gene>
    <name evidence="2" type="ORF">WJX81_007984</name>
</gene>
<protein>
    <recommendedName>
        <fullName evidence="4">DUF4281 domain-containing protein</fullName>
    </recommendedName>
</protein>
<dbReference type="PANTHER" id="PTHR34543">
    <property type="entry name" value="PROTEIN ABA DEFICIENT 4, CHLOROPLASTIC"/>
    <property type="match status" value="1"/>
</dbReference>
<organism evidence="2 3">
    <name type="scientific">Elliptochloris bilobata</name>
    <dbReference type="NCBI Taxonomy" id="381761"/>
    <lineage>
        <taxon>Eukaryota</taxon>
        <taxon>Viridiplantae</taxon>
        <taxon>Chlorophyta</taxon>
        <taxon>core chlorophytes</taxon>
        <taxon>Trebouxiophyceae</taxon>
        <taxon>Trebouxiophyceae incertae sedis</taxon>
        <taxon>Elliptochloris clade</taxon>
        <taxon>Elliptochloris</taxon>
    </lineage>
</organism>
<dbReference type="Pfam" id="PF14108">
    <property type="entry name" value="ABA4-like"/>
    <property type="match status" value="1"/>
</dbReference>
<feature type="transmembrane region" description="Helical" evidence="1">
    <location>
        <begin position="112"/>
        <end position="138"/>
    </location>
</feature>
<sequence length="149" mass="16506">MPIPYLPFTDAELFNGVNLVLPAWGLLLVAPRWRYTQHFVTATALAFAAFYIATIIPQLTSGGLDFGELFSYDGVVKAFSTKSVVLSAWLHYVALDLWTGNWEVVDAQKRGISHLCVVPCVALTFLFGPTGLLAYFLVRYSTGSKRKVQ</sequence>
<evidence type="ECO:0000313" key="3">
    <source>
        <dbReference type="Proteomes" id="UP001445335"/>
    </source>
</evidence>
<name>A0AAW1SJL8_9CHLO</name>